<sequence>MKSGKIMVRTLLLTAAIALFAGCSDNKETGGTASSTNPSATPDTTATASPTPSPSSSPSDKPSTSPSESGKPAATASPKATAPAAGGGSSPASADPQSVSVLVNKEYKLPDNYKPADLTYPDVPFLFKEKIEKRMMRQEAAGALEKMFAGAKKDGINLAGVSAYRSHATQTTLFNRYVQKDGEEAAKKYSAVPGHSEHETGLSIDISGSTGACAADDCFAGTPEAKWLADNAQNYGFIVRYPKGKENITGYQYEPWHMRYVGTKIAKEIHSKNTTMEEYFNSTAVSN</sequence>
<evidence type="ECO:0000256" key="2">
    <source>
        <dbReference type="SAM" id="SignalP"/>
    </source>
</evidence>
<protein>
    <submittedName>
        <fullName evidence="4">D-alanyl-D-alanine carboxypeptidase family protein</fullName>
    </submittedName>
</protein>
<evidence type="ECO:0000259" key="3">
    <source>
        <dbReference type="Pfam" id="PF02557"/>
    </source>
</evidence>
<dbReference type="Gene3D" id="3.30.1380.10">
    <property type="match status" value="1"/>
</dbReference>
<dbReference type="InterPro" id="IPR003709">
    <property type="entry name" value="VanY-like_core_dom"/>
</dbReference>
<reference evidence="4 5" key="1">
    <citation type="journal article" date="2019" name="Microorganisms">
        <title>Paenibacillus lutrae sp. nov., A Chitinolytic Species Isolated from A River Otter in Castril Natural Park, Granada, Spain.</title>
        <authorList>
            <person name="Rodriguez M."/>
            <person name="Reina J.C."/>
            <person name="Bejar V."/>
            <person name="Llamas I."/>
        </authorList>
    </citation>
    <scope>NUCLEOTIDE SEQUENCE [LARGE SCALE GENOMIC DNA]</scope>
    <source>
        <strain evidence="4 5">N10</strain>
    </source>
</reference>
<organism evidence="4 5">
    <name type="scientific">Paenibacillus lutrae</name>
    <dbReference type="NCBI Taxonomy" id="2078573"/>
    <lineage>
        <taxon>Bacteria</taxon>
        <taxon>Bacillati</taxon>
        <taxon>Bacillota</taxon>
        <taxon>Bacilli</taxon>
        <taxon>Bacillales</taxon>
        <taxon>Paenibacillaceae</taxon>
        <taxon>Paenibacillus</taxon>
    </lineage>
</organism>
<dbReference type="SUPFAM" id="SSF55166">
    <property type="entry name" value="Hedgehog/DD-peptidase"/>
    <property type="match status" value="1"/>
</dbReference>
<dbReference type="InterPro" id="IPR052179">
    <property type="entry name" value="DD-CPase-like"/>
</dbReference>
<dbReference type="EMBL" id="RHLK01000002">
    <property type="protein sequence ID" value="MVO98906.1"/>
    <property type="molecule type" value="Genomic_DNA"/>
</dbReference>
<feature type="signal peptide" evidence="2">
    <location>
        <begin position="1"/>
        <end position="21"/>
    </location>
</feature>
<dbReference type="PROSITE" id="PS51257">
    <property type="entry name" value="PROKAR_LIPOPROTEIN"/>
    <property type="match status" value="1"/>
</dbReference>
<accession>A0A7X3FGD2</accession>
<feature type="chain" id="PRO_5039402220" evidence="2">
    <location>
        <begin position="22"/>
        <end position="287"/>
    </location>
</feature>
<keyword evidence="2" id="KW-0732">Signal</keyword>
<dbReference type="Proteomes" id="UP000490800">
    <property type="component" value="Unassembled WGS sequence"/>
</dbReference>
<evidence type="ECO:0000313" key="4">
    <source>
        <dbReference type="EMBL" id="MVO98906.1"/>
    </source>
</evidence>
<keyword evidence="4" id="KW-0121">Carboxypeptidase</keyword>
<keyword evidence="4" id="KW-0645">Protease</keyword>
<dbReference type="GO" id="GO:0004180">
    <property type="term" value="F:carboxypeptidase activity"/>
    <property type="evidence" value="ECO:0007669"/>
    <property type="project" value="UniProtKB-KW"/>
</dbReference>
<dbReference type="Pfam" id="PF02557">
    <property type="entry name" value="VanY"/>
    <property type="match status" value="1"/>
</dbReference>
<dbReference type="AlphaFoldDB" id="A0A7X3FGD2"/>
<dbReference type="InterPro" id="IPR058193">
    <property type="entry name" value="VanY/YodJ_core_dom"/>
</dbReference>
<gene>
    <name evidence="4" type="ORF">EDM21_05125</name>
</gene>
<evidence type="ECO:0000256" key="1">
    <source>
        <dbReference type="SAM" id="MobiDB-lite"/>
    </source>
</evidence>
<name>A0A7X3FGD2_9BACL</name>
<dbReference type="InterPro" id="IPR009045">
    <property type="entry name" value="Zn_M74/Hedgehog-like"/>
</dbReference>
<dbReference type="GO" id="GO:0006508">
    <property type="term" value="P:proteolysis"/>
    <property type="evidence" value="ECO:0007669"/>
    <property type="project" value="InterPro"/>
</dbReference>
<feature type="domain" description="D-alanyl-D-alanine carboxypeptidase-like core" evidence="3">
    <location>
        <begin position="134"/>
        <end position="262"/>
    </location>
</feature>
<dbReference type="PANTHER" id="PTHR34385:SF1">
    <property type="entry name" value="PEPTIDOGLYCAN L-ALANYL-D-GLUTAMATE ENDOPEPTIDASE CWLK"/>
    <property type="match status" value="1"/>
</dbReference>
<dbReference type="OrthoDB" id="9792074at2"/>
<keyword evidence="5" id="KW-1185">Reference proteome</keyword>
<comment type="caution">
    <text evidence="4">The sequence shown here is derived from an EMBL/GenBank/DDBJ whole genome shotgun (WGS) entry which is preliminary data.</text>
</comment>
<feature type="compositionally biased region" description="Low complexity" evidence="1">
    <location>
        <begin position="32"/>
        <end position="94"/>
    </location>
</feature>
<dbReference type="RefSeq" id="WP_157333462.1">
    <property type="nucleotide sequence ID" value="NZ_RHLK01000002.1"/>
</dbReference>
<keyword evidence="4" id="KW-0378">Hydrolase</keyword>
<dbReference type="PANTHER" id="PTHR34385">
    <property type="entry name" value="D-ALANYL-D-ALANINE CARBOXYPEPTIDASE"/>
    <property type="match status" value="1"/>
</dbReference>
<feature type="region of interest" description="Disordered" evidence="1">
    <location>
        <begin position="25"/>
        <end position="97"/>
    </location>
</feature>
<evidence type="ECO:0000313" key="5">
    <source>
        <dbReference type="Proteomes" id="UP000490800"/>
    </source>
</evidence>
<proteinExistence type="predicted"/>
<dbReference type="CDD" id="cd14852">
    <property type="entry name" value="LD-carboxypeptidase"/>
    <property type="match status" value="1"/>
</dbReference>